<comment type="similarity">
    <text evidence="2">Belongs to the bacterial ribosomal protein bS16 family.</text>
</comment>
<dbReference type="PANTHER" id="PTHR12919:SF20">
    <property type="entry name" value="SMALL RIBOSOMAL SUBUNIT PROTEIN BS16M"/>
    <property type="match status" value="1"/>
</dbReference>
<evidence type="ECO:0000256" key="1">
    <source>
        <dbReference type="ARBA" id="ARBA00004173"/>
    </source>
</evidence>
<dbReference type="GO" id="GO:0003735">
    <property type="term" value="F:structural constituent of ribosome"/>
    <property type="evidence" value="ECO:0007669"/>
    <property type="project" value="InterPro"/>
</dbReference>
<dbReference type="Ensembl" id="ENSEBUT00000001522.1">
    <property type="protein sequence ID" value="ENSEBUP00000001199.1"/>
    <property type="gene ID" value="ENSEBUG00000001088.1"/>
</dbReference>
<dbReference type="PANTHER" id="PTHR12919">
    <property type="entry name" value="30S RIBOSOMAL PROTEIN S16"/>
    <property type="match status" value="1"/>
</dbReference>
<dbReference type="Gene3D" id="3.30.1320.10">
    <property type="match status" value="1"/>
</dbReference>
<evidence type="ECO:0000313" key="8">
    <source>
        <dbReference type="Ensembl" id="ENSEBUP00000001199.1"/>
    </source>
</evidence>
<reference evidence="8" key="1">
    <citation type="submission" date="2025-08" db="UniProtKB">
        <authorList>
            <consortium name="Ensembl"/>
        </authorList>
    </citation>
    <scope>IDENTIFICATION</scope>
</reference>
<organism evidence="8 9">
    <name type="scientific">Eptatretus burgeri</name>
    <name type="common">Inshore hagfish</name>
    <dbReference type="NCBI Taxonomy" id="7764"/>
    <lineage>
        <taxon>Eukaryota</taxon>
        <taxon>Metazoa</taxon>
        <taxon>Chordata</taxon>
        <taxon>Craniata</taxon>
        <taxon>Vertebrata</taxon>
        <taxon>Cyclostomata</taxon>
        <taxon>Myxini</taxon>
        <taxon>Myxiniformes</taxon>
        <taxon>Myxinidae</taxon>
        <taxon>Eptatretinae</taxon>
        <taxon>Eptatretus</taxon>
    </lineage>
</organism>
<dbReference type="Pfam" id="PF00886">
    <property type="entry name" value="Ribosomal_S16"/>
    <property type="match status" value="1"/>
</dbReference>
<dbReference type="Proteomes" id="UP000694388">
    <property type="component" value="Unplaced"/>
</dbReference>
<accession>A0A8C4N4L4</accession>
<dbReference type="GO" id="GO:0032543">
    <property type="term" value="P:mitochondrial translation"/>
    <property type="evidence" value="ECO:0007669"/>
    <property type="project" value="TreeGrafter"/>
</dbReference>
<dbReference type="FunFam" id="3.30.1320.10:FF:000004">
    <property type="entry name" value="28S ribosomal protein S16, mitochondrial"/>
    <property type="match status" value="1"/>
</dbReference>
<keyword evidence="9" id="KW-1185">Reference proteome</keyword>
<dbReference type="HAMAP" id="MF_00385">
    <property type="entry name" value="Ribosomal_bS16"/>
    <property type="match status" value="1"/>
</dbReference>
<dbReference type="NCBIfam" id="TIGR00002">
    <property type="entry name" value="S16"/>
    <property type="match status" value="1"/>
</dbReference>
<evidence type="ECO:0000256" key="7">
    <source>
        <dbReference type="ARBA" id="ARBA00035438"/>
    </source>
</evidence>
<evidence type="ECO:0000313" key="9">
    <source>
        <dbReference type="Proteomes" id="UP000694388"/>
    </source>
</evidence>
<dbReference type="OMA" id="PNDYNER"/>
<protein>
    <recommendedName>
        <fullName evidence="6">Small ribosomal subunit protein bS16m</fullName>
    </recommendedName>
    <alternativeName>
        <fullName evidence="7">28S ribosomal protein S16, mitochondrial</fullName>
    </alternativeName>
</protein>
<evidence type="ECO:0000256" key="4">
    <source>
        <dbReference type="ARBA" id="ARBA00023128"/>
    </source>
</evidence>
<keyword evidence="4" id="KW-0496">Mitochondrion</keyword>
<reference evidence="8" key="2">
    <citation type="submission" date="2025-09" db="UniProtKB">
        <authorList>
            <consortium name="Ensembl"/>
        </authorList>
    </citation>
    <scope>IDENTIFICATION</scope>
</reference>
<keyword evidence="3" id="KW-0689">Ribosomal protein</keyword>
<dbReference type="SUPFAM" id="SSF54565">
    <property type="entry name" value="Ribosomal protein S16"/>
    <property type="match status" value="1"/>
</dbReference>
<proteinExistence type="inferred from homology"/>
<dbReference type="InterPro" id="IPR023803">
    <property type="entry name" value="Ribosomal_bS16_dom_sf"/>
</dbReference>
<sequence>MFVCFQVSALFREAVKRRIILRFALGGCTNRPFYKLVVANRRRARDGPYIENLGSYDPMPNSEGERLVAVNVNGIKRWLGSGAEVTLPVAKILGLGGILPLHPMSITAAERKRRKSA</sequence>
<dbReference type="GO" id="GO:0005743">
    <property type="term" value="C:mitochondrial inner membrane"/>
    <property type="evidence" value="ECO:0007669"/>
    <property type="project" value="UniProtKB-ARBA"/>
</dbReference>
<dbReference type="GO" id="GO:0005763">
    <property type="term" value="C:mitochondrial small ribosomal subunit"/>
    <property type="evidence" value="ECO:0007669"/>
    <property type="project" value="TreeGrafter"/>
</dbReference>
<evidence type="ECO:0000256" key="6">
    <source>
        <dbReference type="ARBA" id="ARBA00035263"/>
    </source>
</evidence>
<dbReference type="AlphaFoldDB" id="A0A8C4N4L4"/>
<dbReference type="GeneTree" id="ENSGT00390000014309"/>
<name>A0A8C4N4L4_EPTBU</name>
<dbReference type="InterPro" id="IPR000307">
    <property type="entry name" value="Ribosomal_bS16"/>
</dbReference>
<evidence type="ECO:0000256" key="3">
    <source>
        <dbReference type="ARBA" id="ARBA00022980"/>
    </source>
</evidence>
<evidence type="ECO:0000256" key="2">
    <source>
        <dbReference type="ARBA" id="ARBA00006668"/>
    </source>
</evidence>
<evidence type="ECO:0000256" key="5">
    <source>
        <dbReference type="ARBA" id="ARBA00023274"/>
    </source>
</evidence>
<comment type="subcellular location">
    <subcellularLocation>
        <location evidence="1">Mitochondrion</location>
    </subcellularLocation>
</comment>
<keyword evidence="5" id="KW-0687">Ribonucleoprotein</keyword>